<evidence type="ECO:0000256" key="6">
    <source>
        <dbReference type="PROSITE-ProRule" id="PRU10141"/>
    </source>
</evidence>
<dbReference type="GO" id="GO:0005524">
    <property type="term" value="F:ATP binding"/>
    <property type="evidence" value="ECO:0007669"/>
    <property type="project" value="UniProtKB-UniRule"/>
</dbReference>
<proteinExistence type="predicted"/>
<evidence type="ECO:0000256" key="5">
    <source>
        <dbReference type="ARBA" id="ARBA00023136"/>
    </source>
</evidence>
<keyword evidence="4" id="KW-1133">Transmembrane helix</keyword>
<name>A0A5H2XTU5_PRUDU</name>
<dbReference type="PANTHER" id="PTHR47974">
    <property type="entry name" value="OS07G0415500 PROTEIN"/>
    <property type="match status" value="1"/>
</dbReference>
<dbReference type="InterPro" id="IPR011009">
    <property type="entry name" value="Kinase-like_dom_sf"/>
</dbReference>
<dbReference type="SUPFAM" id="SSF56112">
    <property type="entry name" value="Protein kinase-like (PK-like)"/>
    <property type="match status" value="1"/>
</dbReference>
<reference evidence="7" key="1">
    <citation type="journal article" date="2019" name="Science">
        <title>Mutation of a bHLH transcription factor allowed almond domestication.</title>
        <authorList>
            <person name="Sanchez-Perez R."/>
            <person name="Pavan S."/>
            <person name="Mazzeo R."/>
            <person name="Moldovan C."/>
            <person name="Aiese Cigliano R."/>
            <person name="Del Cueto J."/>
            <person name="Ricciardi F."/>
            <person name="Lotti C."/>
            <person name="Ricciardi L."/>
            <person name="Dicenta F."/>
            <person name="Lopez-Marques R.L."/>
            <person name="Lindberg Moller B."/>
        </authorList>
    </citation>
    <scope>NUCLEOTIDE SEQUENCE</scope>
</reference>
<dbReference type="GO" id="GO:0016020">
    <property type="term" value="C:membrane"/>
    <property type="evidence" value="ECO:0007669"/>
    <property type="project" value="UniProtKB-SubCell"/>
</dbReference>
<evidence type="ECO:0000313" key="7">
    <source>
        <dbReference type="EMBL" id="BBN69949.1"/>
    </source>
</evidence>
<dbReference type="EMBL" id="AP021617">
    <property type="protein sequence ID" value="BBN69949.1"/>
    <property type="molecule type" value="Genomic_DNA"/>
</dbReference>
<dbReference type="PROSITE" id="PS00107">
    <property type="entry name" value="PROTEIN_KINASE_ATP"/>
    <property type="match status" value="1"/>
</dbReference>
<keyword evidence="2" id="KW-0812">Transmembrane</keyword>
<evidence type="ECO:0000256" key="4">
    <source>
        <dbReference type="ARBA" id="ARBA00022989"/>
    </source>
</evidence>
<dbReference type="AlphaFoldDB" id="A0A5H2XTU5"/>
<dbReference type="InterPro" id="IPR017441">
    <property type="entry name" value="Protein_kinase_ATP_BS"/>
</dbReference>
<keyword evidence="6" id="KW-0067">ATP-binding</keyword>
<keyword evidence="5" id="KW-0472">Membrane</keyword>
<evidence type="ECO:0000256" key="1">
    <source>
        <dbReference type="ARBA" id="ARBA00004167"/>
    </source>
</evidence>
<evidence type="ECO:0000256" key="3">
    <source>
        <dbReference type="ARBA" id="ARBA00022729"/>
    </source>
</evidence>
<sequence>MMNQSQDRQTVEAFLMNCKPLQVIRYSYLEVQKATNSFKEKIGQGGYGSVYKGKSNDGCLVAVKGSKVSRYGRAADLAPTIECVDSKPTMILEEA</sequence>
<organism evidence="7">
    <name type="scientific">Prunus dulcis</name>
    <name type="common">Almond</name>
    <name type="synonym">Amygdalus dulcis</name>
    <dbReference type="NCBI Taxonomy" id="3755"/>
    <lineage>
        <taxon>Eukaryota</taxon>
        <taxon>Viridiplantae</taxon>
        <taxon>Streptophyta</taxon>
        <taxon>Embryophyta</taxon>
        <taxon>Tracheophyta</taxon>
        <taxon>Spermatophyta</taxon>
        <taxon>Magnoliopsida</taxon>
        <taxon>eudicotyledons</taxon>
        <taxon>Gunneridae</taxon>
        <taxon>Pentapetalae</taxon>
        <taxon>rosids</taxon>
        <taxon>fabids</taxon>
        <taxon>Rosales</taxon>
        <taxon>Rosaceae</taxon>
        <taxon>Amygdaloideae</taxon>
        <taxon>Amygdaleae</taxon>
        <taxon>Prunus</taxon>
    </lineage>
</organism>
<evidence type="ECO:0000256" key="2">
    <source>
        <dbReference type="ARBA" id="ARBA00022692"/>
    </source>
</evidence>
<keyword evidence="3" id="KW-0732">Signal</keyword>
<keyword evidence="6" id="KW-0547">Nucleotide-binding</keyword>
<dbReference type="PANTHER" id="PTHR47974:SF9">
    <property type="entry name" value="RECEPTOR-LIKE SERINE_THREONINE-PROTEIN KINASE"/>
    <property type="match status" value="1"/>
</dbReference>
<accession>A0A5H2XTU5</accession>
<protein>
    <submittedName>
        <fullName evidence="7">Uncharacterized protein</fullName>
    </submittedName>
</protein>
<feature type="binding site" evidence="6">
    <location>
        <position position="64"/>
    </location>
    <ligand>
        <name>ATP</name>
        <dbReference type="ChEBI" id="CHEBI:30616"/>
    </ligand>
</feature>
<gene>
    <name evidence="7" type="ORF">Prudu_1280S000300</name>
</gene>
<comment type="subcellular location">
    <subcellularLocation>
        <location evidence="1">Membrane</location>
        <topology evidence="1">Single-pass membrane protein</topology>
    </subcellularLocation>
</comment>
<dbReference type="Gene3D" id="3.30.200.20">
    <property type="entry name" value="Phosphorylase Kinase, domain 1"/>
    <property type="match status" value="1"/>
</dbReference>